<dbReference type="Gene3D" id="3.40.50.300">
    <property type="entry name" value="P-loop containing nucleotide triphosphate hydrolases"/>
    <property type="match status" value="2"/>
</dbReference>
<keyword evidence="4" id="KW-0269">Exonuclease</keyword>
<evidence type="ECO:0000313" key="5">
    <source>
        <dbReference type="Proteomes" id="UP000247555"/>
    </source>
</evidence>
<name>A0A318KMK4_9NEIS</name>
<feature type="coiled-coil region" evidence="1">
    <location>
        <begin position="821"/>
        <end position="855"/>
    </location>
</feature>
<dbReference type="GO" id="GO:0016887">
    <property type="term" value="F:ATP hydrolysis activity"/>
    <property type="evidence" value="ECO:0007669"/>
    <property type="project" value="InterPro"/>
</dbReference>
<feature type="region of interest" description="Disordered" evidence="2">
    <location>
        <begin position="669"/>
        <end position="727"/>
    </location>
</feature>
<evidence type="ECO:0000256" key="1">
    <source>
        <dbReference type="SAM" id="Coils"/>
    </source>
</evidence>
<dbReference type="AlphaFoldDB" id="A0A318KMK4"/>
<dbReference type="GO" id="GO:0004527">
    <property type="term" value="F:exonuclease activity"/>
    <property type="evidence" value="ECO:0007669"/>
    <property type="project" value="UniProtKB-KW"/>
</dbReference>
<sequence>MKILSLRLKNLNSLKGEFCIDFRLPPFAGNGLFAITGPTGAGKSTLLDAICLALYHRTPRLEAVSAGGNELMTRHTADCLAEVEFEVRGVGYRAFWSQRRARDKASGALQAPKVELARADGEILASQVNDKLRQVEALTGLDFARFTKSILLAQGGFAAFLHASANERAELLEQLTGSEVYGLISQRVFEHARVARQALAEQHARADGVQLLSAEARAELLADCAARRQALDALTEQLAHTQACLNWRRALDAAETEQHSQHAALARCQAEREHAAPDLARLAASEPAAAIAPAHHDWRQAIARHDAAAAALSQLEAERRNLATHHARSHWQAAHYARALTERAAARQAELDAQLADANAWLASHRQRAELGQHLPHWRAGWAELQRLDAQLAEDDAELARLAAELNTRQTQHTAAHQHAEQHSAAWRAADAHARACQAAHDALLHAEPAPRPRHDRAQHQAHAWRQLTQDAAALRARAAELDAQQHRLSQQHTELARLREQHQHSQQRHAELESRVADKRQLLAQEQRIRSLDAHRAALRPGEACPLCGALEHPAIAAYQALDVDASQAALAQAEAQLREHQGQQHALLAQLSRSEGQAAQCAADLQQQQAAQQAGEQHWAPAAQALRPSAPPDWRDPAALAAGQAAADAELAASRAQLDALDAAEHASRAAHDAAQAARHSHDVAQQALHASERACADTQAAHSARREQRARHASQRAERDSQWRDAISQAGHSLELHADAGAWLDARQDDWCAWQKQHDHAQQLAQQLARQQEQRDRAEQQAQHWQARWLILALPAPDDDSLPALHDDDPLTPLSAHIDALSAELAQLDGRCRELQHQLDQQRQQLAHSQAHWQAQLAASPFADEARFLAARLPEAERAELRQRQQDLDAKHHRAHALCAAADERLAQLRSQALSDASREHLAEHAAAQDAQRQQLAAEHGARQQQLDDDAQRRQLHRQLLADIDALSADHELWARLDSLIGSARGDKFRRFAQGLTLDHLIHLANRRLARLHGRYRLQRKTGGELELDILDHWQADATRDTRTLSGGESFLVSLALALALSDLVSHKTSIDSLFLDEGFGTLDGDTLDIAIDALDALNASGKMIGVISHVESLKERIATQIRLKPQAGQGVSRVEVGGVG</sequence>
<organism evidence="4 5">
    <name type="scientific">Rivihabitans pingtungensis</name>
    <dbReference type="NCBI Taxonomy" id="1054498"/>
    <lineage>
        <taxon>Bacteria</taxon>
        <taxon>Pseudomonadati</taxon>
        <taxon>Pseudomonadota</taxon>
        <taxon>Betaproteobacteria</taxon>
        <taxon>Neisseriales</taxon>
        <taxon>Aquaspirillaceae</taxon>
        <taxon>Rivihabitans</taxon>
    </lineage>
</organism>
<dbReference type="OrthoDB" id="9795626at2"/>
<dbReference type="Pfam" id="PF13476">
    <property type="entry name" value="AAA_23"/>
    <property type="match status" value="1"/>
</dbReference>
<keyword evidence="4" id="KW-0540">Nuclease</keyword>
<dbReference type="RefSeq" id="WP_110391185.1">
    <property type="nucleotide sequence ID" value="NZ_QJKI01000014.1"/>
</dbReference>
<dbReference type="InterPro" id="IPR027417">
    <property type="entry name" value="P-loop_NTPase"/>
</dbReference>
<keyword evidence="5" id="KW-1185">Reference proteome</keyword>
<protein>
    <submittedName>
        <fullName evidence="4">Exonuclease SbcC</fullName>
    </submittedName>
</protein>
<feature type="domain" description="Rad50/SbcC-type AAA" evidence="3">
    <location>
        <begin position="5"/>
        <end position="179"/>
    </location>
</feature>
<feature type="region of interest" description="Disordered" evidence="2">
    <location>
        <begin position="920"/>
        <end position="953"/>
    </location>
</feature>
<proteinExistence type="predicted"/>
<evidence type="ECO:0000313" key="4">
    <source>
        <dbReference type="EMBL" id="PXX77938.1"/>
    </source>
</evidence>
<feature type="coiled-coil region" evidence="1">
    <location>
        <begin position="764"/>
        <end position="791"/>
    </location>
</feature>
<reference evidence="4 5" key="1">
    <citation type="submission" date="2018-05" db="EMBL/GenBank/DDBJ databases">
        <title>Genomic Encyclopedia of Type Strains, Phase IV (KMG-IV): sequencing the most valuable type-strain genomes for metagenomic binning, comparative biology and taxonomic classification.</title>
        <authorList>
            <person name="Goeker M."/>
        </authorList>
    </citation>
    <scope>NUCLEOTIDE SEQUENCE [LARGE SCALE GENOMIC DNA]</scope>
    <source>
        <strain evidence="4 5">DSM 29661</strain>
    </source>
</reference>
<evidence type="ECO:0000259" key="3">
    <source>
        <dbReference type="Pfam" id="PF13476"/>
    </source>
</evidence>
<dbReference type="InterPro" id="IPR038729">
    <property type="entry name" value="Rad50/SbcC_AAA"/>
</dbReference>
<evidence type="ECO:0000256" key="2">
    <source>
        <dbReference type="SAM" id="MobiDB-lite"/>
    </source>
</evidence>
<comment type="caution">
    <text evidence="4">The sequence shown here is derived from an EMBL/GenBank/DDBJ whole genome shotgun (WGS) entry which is preliminary data.</text>
</comment>
<gene>
    <name evidence="4" type="ORF">DFR34_11425</name>
</gene>
<dbReference type="PANTHER" id="PTHR32114:SF2">
    <property type="entry name" value="ABC TRANSPORTER ABCH.3"/>
    <property type="match status" value="1"/>
</dbReference>
<feature type="compositionally biased region" description="Low complexity" evidence="2">
    <location>
        <begin position="928"/>
        <end position="948"/>
    </location>
</feature>
<keyword evidence="1" id="KW-0175">Coiled coil</keyword>
<dbReference type="GO" id="GO:0006302">
    <property type="term" value="P:double-strand break repair"/>
    <property type="evidence" value="ECO:0007669"/>
    <property type="project" value="InterPro"/>
</dbReference>
<feature type="coiled-coil region" evidence="1">
    <location>
        <begin position="465"/>
        <end position="530"/>
    </location>
</feature>
<accession>A0A318KMK4</accession>
<dbReference type="SUPFAM" id="SSF52540">
    <property type="entry name" value="P-loop containing nucleoside triphosphate hydrolases"/>
    <property type="match status" value="1"/>
</dbReference>
<dbReference type="EMBL" id="QJKI01000014">
    <property type="protein sequence ID" value="PXX77938.1"/>
    <property type="molecule type" value="Genomic_DNA"/>
</dbReference>
<feature type="coiled-coil region" evidence="1">
    <location>
        <begin position="565"/>
        <end position="592"/>
    </location>
</feature>
<dbReference type="Pfam" id="PF13558">
    <property type="entry name" value="SbcC_Walker_B"/>
    <property type="match status" value="1"/>
</dbReference>
<dbReference type="PANTHER" id="PTHR32114">
    <property type="entry name" value="ABC TRANSPORTER ABCH.3"/>
    <property type="match status" value="1"/>
</dbReference>
<keyword evidence="4" id="KW-0378">Hydrolase</keyword>
<dbReference type="Proteomes" id="UP000247555">
    <property type="component" value="Unassembled WGS sequence"/>
</dbReference>